<sequence>MKSTIRPDIVNFVHSKISKNKRQPYAVSERAGHQTSAESWGIDRVVSTLMYSSCFWRWYPQRAAIKVLKQISPSLILFRISCLICQ</sequence>
<evidence type="ECO:0000256" key="2">
    <source>
        <dbReference type="ARBA" id="ARBA00022980"/>
    </source>
</evidence>
<name>A0A7J7C5B7_TRIWF</name>
<evidence type="ECO:0000256" key="3">
    <source>
        <dbReference type="ARBA" id="ARBA00023274"/>
    </source>
</evidence>
<evidence type="ECO:0000256" key="1">
    <source>
        <dbReference type="ARBA" id="ARBA00010528"/>
    </source>
</evidence>
<gene>
    <name evidence="4" type="ORF">HS088_TW21G01293</name>
</gene>
<keyword evidence="3" id="KW-0687">Ribonucleoprotein</keyword>
<dbReference type="GO" id="GO:0005840">
    <property type="term" value="C:ribosome"/>
    <property type="evidence" value="ECO:0007669"/>
    <property type="project" value="UniProtKB-KW"/>
</dbReference>
<dbReference type="InParanoid" id="A0A7J7C5B7"/>
<dbReference type="SUPFAM" id="SSF52166">
    <property type="entry name" value="Ribosomal protein L4"/>
    <property type="match status" value="1"/>
</dbReference>
<proteinExistence type="inferred from homology"/>
<comment type="similarity">
    <text evidence="1">Belongs to the universal ribosomal protein uL4 family.</text>
</comment>
<dbReference type="InterPro" id="IPR023574">
    <property type="entry name" value="Ribosomal_uL4_dom_sf"/>
</dbReference>
<evidence type="ECO:0000313" key="5">
    <source>
        <dbReference type="Proteomes" id="UP000593562"/>
    </source>
</evidence>
<comment type="caution">
    <text evidence="4">The sequence shown here is derived from an EMBL/GenBank/DDBJ whole genome shotgun (WGS) entry which is preliminary data.</text>
</comment>
<dbReference type="GO" id="GO:0003735">
    <property type="term" value="F:structural constituent of ribosome"/>
    <property type="evidence" value="ECO:0007669"/>
    <property type="project" value="InterPro"/>
</dbReference>
<evidence type="ECO:0000313" key="4">
    <source>
        <dbReference type="EMBL" id="KAF5729135.1"/>
    </source>
</evidence>
<dbReference type="AlphaFoldDB" id="A0A7J7C5B7"/>
<keyword evidence="5" id="KW-1185">Reference proteome</keyword>
<dbReference type="PANTHER" id="PTHR19431">
    <property type="entry name" value="60S RIBOSOMAL PROTEIN L4"/>
    <property type="match status" value="1"/>
</dbReference>
<organism evidence="4 5">
    <name type="scientific">Tripterygium wilfordii</name>
    <name type="common">Thunder God vine</name>
    <dbReference type="NCBI Taxonomy" id="458696"/>
    <lineage>
        <taxon>Eukaryota</taxon>
        <taxon>Viridiplantae</taxon>
        <taxon>Streptophyta</taxon>
        <taxon>Embryophyta</taxon>
        <taxon>Tracheophyta</taxon>
        <taxon>Spermatophyta</taxon>
        <taxon>Magnoliopsida</taxon>
        <taxon>eudicotyledons</taxon>
        <taxon>Gunneridae</taxon>
        <taxon>Pentapetalae</taxon>
        <taxon>rosids</taxon>
        <taxon>fabids</taxon>
        <taxon>Celastrales</taxon>
        <taxon>Celastraceae</taxon>
        <taxon>Tripterygium</taxon>
    </lineage>
</organism>
<protein>
    <submittedName>
        <fullName evidence="4">60S ribosomal protein L4</fullName>
    </submittedName>
</protein>
<reference evidence="4 5" key="1">
    <citation type="journal article" date="2020" name="Nat. Commun.">
        <title>Genome of Tripterygium wilfordii and identification of cytochrome P450 involved in triptolide biosynthesis.</title>
        <authorList>
            <person name="Tu L."/>
            <person name="Su P."/>
            <person name="Zhang Z."/>
            <person name="Gao L."/>
            <person name="Wang J."/>
            <person name="Hu T."/>
            <person name="Zhou J."/>
            <person name="Zhang Y."/>
            <person name="Zhao Y."/>
            <person name="Liu Y."/>
            <person name="Song Y."/>
            <person name="Tong Y."/>
            <person name="Lu Y."/>
            <person name="Yang J."/>
            <person name="Xu C."/>
            <person name="Jia M."/>
            <person name="Peters R.J."/>
            <person name="Huang L."/>
            <person name="Gao W."/>
        </authorList>
    </citation>
    <scope>NUCLEOTIDE SEQUENCE [LARGE SCALE GENOMIC DNA]</scope>
    <source>
        <strain evidence="5">cv. XIE 37</strain>
        <tissue evidence="4">Leaf</tissue>
    </source>
</reference>
<dbReference type="Gene3D" id="3.40.1370.10">
    <property type="match status" value="1"/>
</dbReference>
<dbReference type="GO" id="GO:1990904">
    <property type="term" value="C:ribonucleoprotein complex"/>
    <property type="evidence" value="ECO:0007669"/>
    <property type="project" value="UniProtKB-KW"/>
</dbReference>
<accession>A0A7J7C5B7</accession>
<dbReference type="Proteomes" id="UP000593562">
    <property type="component" value="Unassembled WGS sequence"/>
</dbReference>
<dbReference type="EMBL" id="JAAARO010000021">
    <property type="protein sequence ID" value="KAF5729135.1"/>
    <property type="molecule type" value="Genomic_DNA"/>
</dbReference>
<dbReference type="GO" id="GO:0006412">
    <property type="term" value="P:translation"/>
    <property type="evidence" value="ECO:0007669"/>
    <property type="project" value="InterPro"/>
</dbReference>
<keyword evidence="2 4" id="KW-0689">Ribosomal protein</keyword>
<dbReference type="InterPro" id="IPR045240">
    <property type="entry name" value="Ribosomal_uL4_euk/arch"/>
</dbReference>